<accession>A0A1W2LGD8</accession>
<protein>
    <recommendedName>
        <fullName evidence="12">protein-secreting ATPase</fullName>
        <ecNumber evidence="12">7.4.2.8</ecNumber>
    </recommendedName>
</protein>
<dbReference type="GO" id="GO:0005829">
    <property type="term" value="C:cytosol"/>
    <property type="evidence" value="ECO:0007669"/>
    <property type="project" value="TreeGrafter"/>
</dbReference>
<evidence type="ECO:0000256" key="2">
    <source>
        <dbReference type="ARBA" id="ARBA00007650"/>
    </source>
</evidence>
<evidence type="ECO:0000256" key="8">
    <source>
        <dbReference type="ARBA" id="ARBA00022927"/>
    </source>
</evidence>
<reference evidence="15 16" key="1">
    <citation type="submission" date="2016-12" db="EMBL/GenBank/DDBJ databases">
        <title>Amycolatopsis keratiniphila subsp. keratiniphila genome sequencing and assembly.</title>
        <authorList>
            <person name="Mayilraj S."/>
            <person name="Kaur N."/>
        </authorList>
    </citation>
    <scope>NUCLEOTIDE SEQUENCE [LARGE SCALE GENOMIC DNA]</scope>
    <source>
        <strain evidence="15 16">DSM 44409</strain>
    </source>
</reference>
<keyword evidence="9" id="KW-1278">Translocase</keyword>
<dbReference type="FunFam" id="3.40.50.300:FF:000429">
    <property type="entry name" value="Preprotein translocase subunit SecA"/>
    <property type="match status" value="1"/>
</dbReference>
<dbReference type="InterPro" id="IPR011116">
    <property type="entry name" value="SecA_Wing/Scaffold"/>
</dbReference>
<dbReference type="PANTHER" id="PTHR30612">
    <property type="entry name" value="SECA INNER MEMBRANE COMPONENT OF SEC PROTEIN SECRETION SYSTEM"/>
    <property type="match status" value="1"/>
</dbReference>
<keyword evidence="3" id="KW-0813">Transport</keyword>
<evidence type="ECO:0000256" key="4">
    <source>
        <dbReference type="ARBA" id="ARBA00022475"/>
    </source>
</evidence>
<dbReference type="Proteomes" id="UP000076660">
    <property type="component" value="Unassembled WGS sequence"/>
</dbReference>
<dbReference type="GO" id="GO:0006886">
    <property type="term" value="P:intracellular protein transport"/>
    <property type="evidence" value="ECO:0007669"/>
    <property type="project" value="InterPro"/>
</dbReference>
<evidence type="ECO:0000313" key="16">
    <source>
        <dbReference type="Proteomes" id="UP000076660"/>
    </source>
</evidence>
<dbReference type="PANTHER" id="PTHR30612:SF0">
    <property type="entry name" value="CHLOROPLAST PROTEIN-TRANSPORTING ATPASE"/>
    <property type="match status" value="1"/>
</dbReference>
<dbReference type="FunFam" id="1.10.3060.10:FF:000002">
    <property type="entry name" value="Preprotein translocase subunit SecA"/>
    <property type="match status" value="1"/>
</dbReference>
<evidence type="ECO:0000256" key="9">
    <source>
        <dbReference type="ARBA" id="ARBA00022967"/>
    </source>
</evidence>
<evidence type="ECO:0000256" key="5">
    <source>
        <dbReference type="ARBA" id="ARBA00022490"/>
    </source>
</evidence>
<name>A0A1W2LGD8_9PSEU</name>
<dbReference type="GO" id="GO:0005886">
    <property type="term" value="C:plasma membrane"/>
    <property type="evidence" value="ECO:0007669"/>
    <property type="project" value="UniProtKB-SubCell"/>
</dbReference>
<dbReference type="InterPro" id="IPR014018">
    <property type="entry name" value="SecA_motor_DEAD"/>
</dbReference>
<keyword evidence="11" id="KW-0472">Membrane</keyword>
<dbReference type="GO" id="GO:0043952">
    <property type="term" value="P:protein transport by the Sec complex"/>
    <property type="evidence" value="ECO:0007669"/>
    <property type="project" value="TreeGrafter"/>
</dbReference>
<dbReference type="InterPro" id="IPR044722">
    <property type="entry name" value="SecA_SF2_C"/>
</dbReference>
<dbReference type="InterPro" id="IPR000185">
    <property type="entry name" value="SecA"/>
</dbReference>
<organism evidence="15 16">
    <name type="scientific">Amycolatopsis keratiniphila subsp. keratiniphila</name>
    <dbReference type="NCBI Taxonomy" id="227715"/>
    <lineage>
        <taxon>Bacteria</taxon>
        <taxon>Bacillati</taxon>
        <taxon>Actinomycetota</taxon>
        <taxon>Actinomycetes</taxon>
        <taxon>Pseudonocardiales</taxon>
        <taxon>Pseudonocardiaceae</taxon>
        <taxon>Amycolatopsis</taxon>
        <taxon>Amycolatopsis japonica group</taxon>
    </lineage>
</organism>
<dbReference type="PROSITE" id="PS51196">
    <property type="entry name" value="SECA_MOTOR_DEAD"/>
    <property type="match status" value="1"/>
</dbReference>
<dbReference type="Gene3D" id="3.40.50.300">
    <property type="entry name" value="P-loop containing nucleotide triphosphate hydrolases"/>
    <property type="match status" value="1"/>
</dbReference>
<evidence type="ECO:0000256" key="7">
    <source>
        <dbReference type="ARBA" id="ARBA00022840"/>
    </source>
</evidence>
<dbReference type="GO" id="GO:0031522">
    <property type="term" value="C:cell envelope Sec protein transport complex"/>
    <property type="evidence" value="ECO:0007669"/>
    <property type="project" value="TreeGrafter"/>
</dbReference>
<evidence type="ECO:0000256" key="11">
    <source>
        <dbReference type="ARBA" id="ARBA00023136"/>
    </source>
</evidence>
<evidence type="ECO:0000259" key="14">
    <source>
        <dbReference type="PROSITE" id="PS51196"/>
    </source>
</evidence>
<keyword evidence="8" id="KW-0653">Protein transport</keyword>
<evidence type="ECO:0000313" key="15">
    <source>
        <dbReference type="EMBL" id="ONF61810.1"/>
    </source>
</evidence>
<evidence type="ECO:0000256" key="10">
    <source>
        <dbReference type="ARBA" id="ARBA00023010"/>
    </source>
</evidence>
<keyword evidence="10" id="KW-0811">Translocation</keyword>
<dbReference type="GO" id="GO:0017038">
    <property type="term" value="P:protein import"/>
    <property type="evidence" value="ECO:0007669"/>
    <property type="project" value="InterPro"/>
</dbReference>
<evidence type="ECO:0000256" key="13">
    <source>
        <dbReference type="ARBA" id="ARBA00034006"/>
    </source>
</evidence>
<dbReference type="GO" id="GO:0006605">
    <property type="term" value="P:protein targeting"/>
    <property type="evidence" value="ECO:0007669"/>
    <property type="project" value="InterPro"/>
</dbReference>
<sequence>EVREAGGLYVLGTERHESRRIDNQLRGRSGRQGDPGESRFYLSLGDELMRRFNATMVERVMTTMRLPDDVPIEHKMVSKAIKSAQTQVEQQNMEIRKNVLKYDEVMNEQRKVIYAERLRVLEGEDLREQIEHMLVDVINAYVTEETSTGYAEDWDHEKLWTALKQLYPVKVTWEELTEDDDLDADRLREALLEDAHRAYDEREAEIDGKVGEGAMRSLERQVMLTVLDRKWREHLYEMDYLKEGIGMRALAQRDPVIEYQREGYDMFRAMLESLKEEAVGFLFNL</sequence>
<evidence type="ECO:0000256" key="3">
    <source>
        <dbReference type="ARBA" id="ARBA00022448"/>
    </source>
</evidence>
<proteinExistence type="inferred from homology"/>
<dbReference type="Pfam" id="PF21090">
    <property type="entry name" value="P-loop_SecA"/>
    <property type="match status" value="1"/>
</dbReference>
<feature type="domain" description="SecA family profile" evidence="14">
    <location>
        <begin position="1"/>
        <end position="73"/>
    </location>
</feature>
<keyword evidence="4" id="KW-1003">Cell membrane</keyword>
<comment type="caution">
    <text evidence="15">The sequence shown here is derived from an EMBL/GenBank/DDBJ whole genome shotgun (WGS) entry which is preliminary data.</text>
</comment>
<dbReference type="InterPro" id="IPR036266">
    <property type="entry name" value="SecA_Wing/Scaffold_sf"/>
</dbReference>
<comment type="similarity">
    <text evidence="2">Belongs to the SecA family.</text>
</comment>
<evidence type="ECO:0000256" key="1">
    <source>
        <dbReference type="ARBA" id="ARBA00004202"/>
    </source>
</evidence>
<dbReference type="GO" id="GO:0005524">
    <property type="term" value="F:ATP binding"/>
    <property type="evidence" value="ECO:0007669"/>
    <property type="project" value="UniProtKB-KW"/>
</dbReference>
<feature type="non-terminal residue" evidence="15">
    <location>
        <position position="285"/>
    </location>
</feature>
<evidence type="ECO:0000256" key="6">
    <source>
        <dbReference type="ARBA" id="ARBA00022741"/>
    </source>
</evidence>
<dbReference type="Gene3D" id="1.10.3060.10">
    <property type="entry name" value="Helical scaffold and wing domains of SecA"/>
    <property type="match status" value="1"/>
</dbReference>
<gene>
    <name evidence="15" type="ORF">AVR91_0241860</name>
</gene>
<dbReference type="InterPro" id="IPR027417">
    <property type="entry name" value="P-loop_NTPase"/>
</dbReference>
<feature type="non-terminal residue" evidence="15">
    <location>
        <position position="1"/>
    </location>
</feature>
<keyword evidence="7" id="KW-0067">ATP-binding</keyword>
<evidence type="ECO:0000256" key="12">
    <source>
        <dbReference type="ARBA" id="ARBA00024382"/>
    </source>
</evidence>
<dbReference type="Pfam" id="PF07516">
    <property type="entry name" value="SecA_SW"/>
    <property type="match status" value="1"/>
</dbReference>
<dbReference type="SUPFAM" id="SSF81886">
    <property type="entry name" value="Helical scaffold and wing domains of SecA"/>
    <property type="match status" value="1"/>
</dbReference>
<dbReference type="AlphaFoldDB" id="A0A1W2LGD8"/>
<dbReference type="EC" id="7.4.2.8" evidence="12"/>
<dbReference type="SUPFAM" id="SSF52540">
    <property type="entry name" value="P-loop containing nucleoside triphosphate hydrolases"/>
    <property type="match status" value="1"/>
</dbReference>
<dbReference type="GO" id="GO:0008564">
    <property type="term" value="F:protein-exporting ATPase activity"/>
    <property type="evidence" value="ECO:0007669"/>
    <property type="project" value="UniProtKB-EC"/>
</dbReference>
<dbReference type="EMBL" id="LQMT02000059">
    <property type="protein sequence ID" value="ONF61810.1"/>
    <property type="molecule type" value="Genomic_DNA"/>
</dbReference>
<keyword evidence="6" id="KW-0547">Nucleotide-binding</keyword>
<comment type="catalytic activity">
    <reaction evidence="13">
        <text>ATP + H2O + cellular proteinSide 1 = ADP + phosphate + cellular proteinSide 2.</text>
        <dbReference type="EC" id="7.4.2.8"/>
    </reaction>
</comment>
<keyword evidence="5" id="KW-0963">Cytoplasm</keyword>
<comment type="subcellular location">
    <subcellularLocation>
        <location evidence="1">Cell membrane</location>
        <topology evidence="1">Peripheral membrane protein</topology>
    </subcellularLocation>
</comment>